<feature type="domain" description="Malonyl-CoA decarboxylase N-terminal" evidence="2">
    <location>
        <begin position="97"/>
        <end position="184"/>
    </location>
</feature>
<accession>A0A4R3JE96</accession>
<sequence>MIMLGENKFGFFDSALKNMRGLWKSIASSEYDAERALSRPDLPEDDAVRLRQQMQACLESRGTEVKARARAAALGRAYLALDGKGRERFLRVLADEFDIDSDALLVAVEAFRAARNAEDRWQAEYQLRRTLKAPRVRLLTLFNALPEGVKFLVDMRAELIVLARHDPSLRALEHDLRDLLISWFDIDFLELRRITWDGSPAAVLEKLMVYEAVHAIESWDDLKNRLDSDRRCFAYFHPRMPAEPLIFVEVALMNGLAGNIQDLLDENAPVMDPEKADTAIFYSISNAQKGLAGISFGNFLIKRVAETLSGELKGLKNFATLSPLPGFRAWLDLVIEEEGAVLLSANEKTALEKIGGDDMSTDGDAGMHPLGRILARADWAERPAACDALKTPLLRLAARYLIEEKGKNGRALDPVAHFHLSNGARMERLNWLGDRSQKGLEQSAGIMINYAYRLSDVESNHDAYSRDDRVAAAGAVRALLKT</sequence>
<dbReference type="GO" id="GO:2001294">
    <property type="term" value="P:malonyl-CoA catabolic process"/>
    <property type="evidence" value="ECO:0007669"/>
    <property type="project" value="TreeGrafter"/>
</dbReference>
<dbReference type="Pfam" id="PF17408">
    <property type="entry name" value="MCD_N"/>
    <property type="match status" value="1"/>
</dbReference>
<dbReference type="GO" id="GO:0050080">
    <property type="term" value="F:malonyl-CoA decarboxylase activity"/>
    <property type="evidence" value="ECO:0007669"/>
    <property type="project" value="InterPro"/>
</dbReference>
<dbReference type="PANTHER" id="PTHR28641">
    <property type="match status" value="1"/>
</dbReference>
<dbReference type="Gene3D" id="1.20.140.90">
    <property type="entry name" value="Malonyl-CoA decarboxylase, oligemerization domain"/>
    <property type="match status" value="1"/>
</dbReference>
<dbReference type="InterPro" id="IPR007956">
    <property type="entry name" value="Malonyl_CoA_deC_C"/>
</dbReference>
<evidence type="ECO:0000259" key="2">
    <source>
        <dbReference type="Pfam" id="PF17408"/>
    </source>
</evidence>
<dbReference type="PANTHER" id="PTHR28641:SF1">
    <property type="entry name" value="MALONYL-COA DECARBOXYLASE, MITOCHONDRIAL"/>
    <property type="match status" value="1"/>
</dbReference>
<dbReference type="InterPro" id="IPR038917">
    <property type="entry name" value="Malonyl_CoA_deC"/>
</dbReference>
<keyword evidence="4" id="KW-1185">Reference proteome</keyword>
<dbReference type="Pfam" id="PF05292">
    <property type="entry name" value="MCD"/>
    <property type="match status" value="1"/>
</dbReference>
<dbReference type="GO" id="GO:0006085">
    <property type="term" value="P:acetyl-CoA biosynthetic process"/>
    <property type="evidence" value="ECO:0007669"/>
    <property type="project" value="TreeGrafter"/>
</dbReference>
<dbReference type="Gene3D" id="3.40.630.150">
    <property type="entry name" value="Malonyl-CoA decarboxylase, catalytic domain"/>
    <property type="match status" value="1"/>
</dbReference>
<comment type="caution">
    <text evidence="3">The sequence shown here is derived from an EMBL/GenBank/DDBJ whole genome shotgun (WGS) entry which is preliminary data.</text>
</comment>
<dbReference type="GO" id="GO:0006633">
    <property type="term" value="P:fatty acid biosynthetic process"/>
    <property type="evidence" value="ECO:0007669"/>
    <property type="project" value="InterPro"/>
</dbReference>
<dbReference type="AlphaFoldDB" id="A0A4R3JE96"/>
<reference evidence="3 4" key="1">
    <citation type="submission" date="2019-03" db="EMBL/GenBank/DDBJ databases">
        <title>Genomic Encyclopedia of Type Strains, Phase IV (KMG-IV): sequencing the most valuable type-strain genomes for metagenomic binning, comparative biology and taxonomic classification.</title>
        <authorList>
            <person name="Goeker M."/>
        </authorList>
    </citation>
    <scope>NUCLEOTIDE SEQUENCE [LARGE SCALE GENOMIC DNA]</scope>
    <source>
        <strain evidence="3 4">DSM 101688</strain>
    </source>
</reference>
<feature type="domain" description="Malonyl-CoA decarboxylase C-terminal" evidence="1">
    <location>
        <begin position="188"/>
        <end position="452"/>
    </location>
</feature>
<evidence type="ECO:0000259" key="1">
    <source>
        <dbReference type="Pfam" id="PF05292"/>
    </source>
</evidence>
<dbReference type="EMBL" id="SLZW01000002">
    <property type="protein sequence ID" value="TCS64114.1"/>
    <property type="molecule type" value="Genomic_DNA"/>
</dbReference>
<organism evidence="3 4">
    <name type="scientific">Varunaivibrio sulfuroxidans</name>
    <dbReference type="NCBI Taxonomy" id="1773489"/>
    <lineage>
        <taxon>Bacteria</taxon>
        <taxon>Pseudomonadati</taxon>
        <taxon>Pseudomonadota</taxon>
        <taxon>Alphaproteobacteria</taxon>
        <taxon>Rhodospirillales</taxon>
        <taxon>Magnetovibrionaceae</taxon>
        <taxon>Varunaivibrio</taxon>
    </lineage>
</organism>
<dbReference type="InterPro" id="IPR042303">
    <property type="entry name" value="Malonyl_CoA_deC_C_sf"/>
</dbReference>
<dbReference type="InterPro" id="IPR035372">
    <property type="entry name" value="MCD_N"/>
</dbReference>
<evidence type="ECO:0000313" key="3">
    <source>
        <dbReference type="EMBL" id="TCS64114.1"/>
    </source>
</evidence>
<dbReference type="RefSeq" id="WP_243644702.1">
    <property type="nucleotide sequence ID" value="NZ_CP119676.1"/>
</dbReference>
<name>A0A4R3JE96_9PROT</name>
<dbReference type="InterPro" id="IPR038351">
    <property type="entry name" value="MCD_N_sf"/>
</dbReference>
<gene>
    <name evidence="3" type="ORF">EDD55_102153</name>
</gene>
<dbReference type="Proteomes" id="UP000295304">
    <property type="component" value="Unassembled WGS sequence"/>
</dbReference>
<protein>
    <submittedName>
        <fullName evidence="3">Malonyl-CoA decarboxylase</fullName>
    </submittedName>
</protein>
<evidence type="ECO:0000313" key="4">
    <source>
        <dbReference type="Proteomes" id="UP000295304"/>
    </source>
</evidence>
<proteinExistence type="predicted"/>